<comment type="caution">
    <text evidence="8">The sequence shown here is derived from an EMBL/GenBank/DDBJ whole genome shotgun (WGS) entry which is preliminary data.</text>
</comment>
<evidence type="ECO:0000259" key="7">
    <source>
        <dbReference type="PROSITE" id="PS50885"/>
    </source>
</evidence>
<dbReference type="Gene3D" id="1.10.287.950">
    <property type="entry name" value="Methyl-accepting chemotaxis protein"/>
    <property type="match status" value="1"/>
</dbReference>
<keyword evidence="5" id="KW-0812">Transmembrane</keyword>
<feature type="domain" description="Methyl-accepting transducer" evidence="6">
    <location>
        <begin position="431"/>
        <end position="660"/>
    </location>
</feature>
<evidence type="ECO:0000256" key="1">
    <source>
        <dbReference type="ARBA" id="ARBA00022500"/>
    </source>
</evidence>
<dbReference type="PROSITE" id="PS50885">
    <property type="entry name" value="HAMP"/>
    <property type="match status" value="2"/>
</dbReference>
<feature type="region of interest" description="Disordered" evidence="4">
    <location>
        <begin position="681"/>
        <end position="718"/>
    </location>
</feature>
<dbReference type="Pfam" id="PF00672">
    <property type="entry name" value="HAMP"/>
    <property type="match status" value="1"/>
</dbReference>
<dbReference type="SUPFAM" id="SSF158472">
    <property type="entry name" value="HAMP domain-like"/>
    <property type="match status" value="1"/>
</dbReference>
<dbReference type="EMBL" id="JBHTFQ010000004">
    <property type="protein sequence ID" value="MFC7704245.1"/>
    <property type="molecule type" value="Genomic_DNA"/>
</dbReference>
<dbReference type="InterPro" id="IPR032255">
    <property type="entry name" value="HBM"/>
</dbReference>
<dbReference type="PROSITE" id="PS50111">
    <property type="entry name" value="CHEMOTAXIS_TRANSDUC_2"/>
    <property type="match status" value="1"/>
</dbReference>
<dbReference type="PANTHER" id="PTHR43531:SF11">
    <property type="entry name" value="METHYL-ACCEPTING CHEMOTAXIS PROTEIN 3"/>
    <property type="match status" value="1"/>
</dbReference>
<evidence type="ECO:0000259" key="6">
    <source>
        <dbReference type="PROSITE" id="PS50111"/>
    </source>
</evidence>
<feature type="region of interest" description="Disordered" evidence="4">
    <location>
        <begin position="477"/>
        <end position="496"/>
    </location>
</feature>
<evidence type="ECO:0000256" key="5">
    <source>
        <dbReference type="SAM" id="Phobius"/>
    </source>
</evidence>
<dbReference type="RefSeq" id="WP_377402169.1">
    <property type="nucleotide sequence ID" value="NZ_JBHTFQ010000004.1"/>
</dbReference>
<accession>A0ABW2UKZ0</accession>
<feature type="compositionally biased region" description="Basic and acidic residues" evidence="4">
    <location>
        <begin position="487"/>
        <end position="496"/>
    </location>
</feature>
<feature type="transmembrane region" description="Helical" evidence="5">
    <location>
        <begin position="12"/>
        <end position="30"/>
    </location>
</feature>
<sequence length="718" mass="75527">MLDNIRIGTRIIGGFSIILVLLVGLSVFSYRSAASMGDLFLDYDGEVQQAELATEVRDAMFVVQIALDTYQNKPDDANAAIVRSSLAQLMTLGRNMSNADDIIGAINVFTNRIEDYLDSSAVRKAVTERLGEMAIETRRGIGRLNEVLDSRGLAAQAYDALRASEAFLVARVRIDRFMAGGETADFESASGPLADTARYLAAVAQASLTAEERDQARSLSASVETFGAVANDAFRAEIARREAATAVEETEPALVGALDSYKQVATDRLHALEDTAMGQIAGTMTTILVGAALTLLAGAILALLIGRWIARSVSHMAELMQRLAQGDLEAPIDGAEHKSELGDMARSLKVFQSTGLSARAQAAEVERSRSEQARVVKDISLGLERLAGGDLTTPIDSPAHDPFPADYEGLRTSFNAVVEQLGDIVARARESADQVRSGAGEIAQVAQDLSSRAETQAATLEQSAAALNQLTESVRSAAEKASQADRATLENRKEAEAGGAVVREAVNAMRQIEKSSEQITRIIGVIDDISFQTNLLALNAGVEAARAGEAGRGFAVVASEVRALAQRASGSAKEIKALISESSQQVEEGSTLVRQTGASLEEILRRVSDVSDLVSVIAAAATEQAKGLAEINTGVNQIDVVTQQNAAVAEQSTAAASSLLHEAEQLAEALAGFRLNRAPAARRPTPAVPAPAAQPAAAPKPAPRAAAAGGSAAGWQDF</sequence>
<reference evidence="9" key="1">
    <citation type="journal article" date="2019" name="Int. J. Syst. Evol. Microbiol.">
        <title>The Global Catalogue of Microorganisms (GCM) 10K type strain sequencing project: providing services to taxonomists for standard genome sequencing and annotation.</title>
        <authorList>
            <consortium name="The Broad Institute Genomics Platform"/>
            <consortium name="The Broad Institute Genome Sequencing Center for Infectious Disease"/>
            <person name="Wu L."/>
            <person name="Ma J."/>
        </authorList>
    </citation>
    <scope>NUCLEOTIDE SEQUENCE [LARGE SCALE GENOMIC DNA]</scope>
    <source>
        <strain evidence="9">CGMCC 1.12750</strain>
    </source>
</reference>
<gene>
    <name evidence="8" type="ORF">ACFQXB_08570</name>
</gene>
<comment type="similarity">
    <text evidence="2">Belongs to the methyl-accepting chemotaxis (MCP) protein family.</text>
</comment>
<keyword evidence="1" id="KW-0145">Chemotaxis</keyword>
<organism evidence="8 9">
    <name type="scientific">Plastorhodobacter daqingensis</name>
    <dbReference type="NCBI Taxonomy" id="1387281"/>
    <lineage>
        <taxon>Bacteria</taxon>
        <taxon>Pseudomonadati</taxon>
        <taxon>Pseudomonadota</taxon>
        <taxon>Alphaproteobacteria</taxon>
        <taxon>Rhodobacterales</taxon>
        <taxon>Paracoccaceae</taxon>
        <taxon>Plastorhodobacter</taxon>
    </lineage>
</organism>
<dbReference type="Proteomes" id="UP001596516">
    <property type="component" value="Unassembled WGS sequence"/>
</dbReference>
<evidence type="ECO:0000313" key="8">
    <source>
        <dbReference type="EMBL" id="MFC7704245.1"/>
    </source>
</evidence>
<evidence type="ECO:0000256" key="4">
    <source>
        <dbReference type="SAM" id="MobiDB-lite"/>
    </source>
</evidence>
<keyword evidence="5" id="KW-1133">Transmembrane helix</keyword>
<name>A0ABW2UKZ0_9RHOB</name>
<dbReference type="SUPFAM" id="SSF58104">
    <property type="entry name" value="Methyl-accepting chemotaxis protein (MCP) signaling domain"/>
    <property type="match status" value="1"/>
</dbReference>
<dbReference type="SMART" id="SM00283">
    <property type="entry name" value="MA"/>
    <property type="match status" value="1"/>
</dbReference>
<dbReference type="InterPro" id="IPR051310">
    <property type="entry name" value="MCP_chemotaxis"/>
</dbReference>
<dbReference type="InterPro" id="IPR004089">
    <property type="entry name" value="MCPsignal_dom"/>
</dbReference>
<dbReference type="Pfam" id="PF00015">
    <property type="entry name" value="MCPsignal"/>
    <property type="match status" value="1"/>
</dbReference>
<feature type="domain" description="HAMP" evidence="7">
    <location>
        <begin position="307"/>
        <end position="360"/>
    </location>
</feature>
<dbReference type="CDD" id="cd11386">
    <property type="entry name" value="MCP_signal"/>
    <property type="match status" value="1"/>
</dbReference>
<proteinExistence type="inferred from homology"/>
<dbReference type="SMART" id="SM00304">
    <property type="entry name" value="HAMP"/>
    <property type="match status" value="2"/>
</dbReference>
<dbReference type="Gene3D" id="6.10.340.10">
    <property type="match status" value="1"/>
</dbReference>
<evidence type="ECO:0000256" key="3">
    <source>
        <dbReference type="PROSITE-ProRule" id="PRU00284"/>
    </source>
</evidence>
<keyword evidence="9" id="KW-1185">Reference proteome</keyword>
<dbReference type="PANTHER" id="PTHR43531">
    <property type="entry name" value="PROTEIN ICFG"/>
    <property type="match status" value="1"/>
</dbReference>
<keyword evidence="5" id="KW-0472">Membrane</keyword>
<dbReference type="InterPro" id="IPR003660">
    <property type="entry name" value="HAMP_dom"/>
</dbReference>
<dbReference type="SMART" id="SM01358">
    <property type="entry name" value="HBM"/>
    <property type="match status" value="1"/>
</dbReference>
<evidence type="ECO:0000313" key="9">
    <source>
        <dbReference type="Proteomes" id="UP001596516"/>
    </source>
</evidence>
<feature type="domain" description="HAMP" evidence="7">
    <location>
        <begin position="370"/>
        <end position="426"/>
    </location>
</feature>
<feature type="transmembrane region" description="Helical" evidence="5">
    <location>
        <begin position="287"/>
        <end position="310"/>
    </location>
</feature>
<keyword evidence="3" id="KW-0807">Transducer</keyword>
<evidence type="ECO:0000256" key="2">
    <source>
        <dbReference type="ARBA" id="ARBA00029447"/>
    </source>
</evidence>
<protein>
    <submittedName>
        <fullName evidence="8">Methyl-accepting chemotaxis protein</fullName>
    </submittedName>
</protein>